<dbReference type="Gene3D" id="3.30.1370.130">
    <property type="match status" value="1"/>
</dbReference>
<dbReference type="EMBL" id="JADAZL010000002">
    <property type="protein sequence ID" value="MBE2164313.1"/>
    <property type="molecule type" value="Genomic_DNA"/>
</dbReference>
<dbReference type="PROSITE" id="PS51257">
    <property type="entry name" value="PROKAR_LIPOPROTEIN"/>
    <property type="match status" value="1"/>
</dbReference>
<comment type="caution">
    <text evidence="7">The sequence shown here is derived from an EMBL/GenBank/DDBJ whole genome shotgun (WGS) entry which is preliminary data.</text>
</comment>
<reference evidence="8" key="1">
    <citation type="submission" date="2023-07" db="EMBL/GenBank/DDBJ databases">
        <title>Acinetobacter oleivorans assembled AC1583.</title>
        <authorList>
            <person name="Yeo C.C."/>
        </authorList>
    </citation>
    <scope>NUCLEOTIDE SEQUENCE [LARGE SCALE GENOMIC DNA]</scope>
    <source>
        <strain evidence="8">AC1583</strain>
    </source>
</reference>
<evidence type="ECO:0000256" key="2">
    <source>
        <dbReference type="ARBA" id="ARBA00022448"/>
    </source>
</evidence>
<dbReference type="InterPro" id="IPR011662">
    <property type="entry name" value="Secretin/TonB_short_N"/>
</dbReference>
<keyword evidence="3" id="KW-0472">Membrane</keyword>
<evidence type="ECO:0000259" key="6">
    <source>
        <dbReference type="SMART" id="SM00965"/>
    </source>
</evidence>
<feature type="domain" description="Secretin/TonB short N-terminal" evidence="6">
    <location>
        <begin position="202"/>
        <end position="254"/>
    </location>
</feature>
<evidence type="ECO:0000313" key="8">
    <source>
        <dbReference type="Proteomes" id="UP000619170"/>
    </source>
</evidence>
<dbReference type="Pfam" id="PF00263">
    <property type="entry name" value="Secretin"/>
    <property type="match status" value="1"/>
</dbReference>
<keyword evidence="8" id="KW-1185">Reference proteome</keyword>
<sequence>MEKSFIFFKQTFNLSMLSASIILGGCSLHKNISEYEINKLNKLKDSAENNPAKYKLDYTYKQRELIDKKLILAQQAFLNGDFNTALSLNQDVLKIDSENMVAIDNINKIDKIKDLDLQFEVAQKVADQGNISAALVTLREILQVSPNYYKANKLKKEIEQNKNRNLLNPPSLNEKLDQLVSLDFKNAPVSSVLDFLAQYSGMNFILDKDANLDQVTTTVYAKNTTVREALKTILSTSSLAYKILNSNSYLIYQQSPEKKKKYEELVTKSFYLGFADVQKTQDLITKLYEPKAIFFDDRLRLLIVRDNQNVIDSIDKLLQAFDLPSPEVILDIEVLEVSRDNLLELGIDFPKKVDVSLLNGVGGVGSYTINQLRNLTSDSLKLVTADRIATVNFQQTSSKANLLANPRIRVKSKEKADFLIGEKVPVITTTTSELGGSIAESINYLDVGLKLEVLPEVKVNKEVQIGIKMEVSNIAKEITSKNGLIAYQIGTRNASTTLQLKDNETQMLAGLIRDDTQTSATHLPGIGKIPLLGRLFSSTRDTKNKSEIVLLITPRIVRPFELPAPYVQEHLSGTGDEVTTTPLRLMDHSIYQGKADLSQSNTPASISVPNTPESANQSEAQQVGTNTNNIDFKLESNDQVKAGEILKIKILQNAPNAQKISLDIQHSDKLEFSEMVLGIAAQKVEKEKIAGGTRIIFFQTPAHQGETATINFRVSKDLEGNQKVAISNYSIDTVAGSTVKKDASKQIYKEFIVMKP</sequence>
<dbReference type="Proteomes" id="UP000619170">
    <property type="component" value="Unassembled WGS sequence"/>
</dbReference>
<evidence type="ECO:0000256" key="1">
    <source>
        <dbReference type="ARBA" id="ARBA00004370"/>
    </source>
</evidence>
<organism evidence="7 8">
    <name type="scientific">Acinetobacter oleivorans</name>
    <dbReference type="NCBI Taxonomy" id="1148157"/>
    <lineage>
        <taxon>Bacteria</taxon>
        <taxon>Pseudomonadati</taxon>
        <taxon>Pseudomonadota</taxon>
        <taxon>Gammaproteobacteria</taxon>
        <taxon>Moraxellales</taxon>
        <taxon>Moraxellaceae</taxon>
        <taxon>Acinetobacter</taxon>
    </lineage>
</organism>
<dbReference type="InterPro" id="IPR050810">
    <property type="entry name" value="Bact_Secretion_Sys_Channel"/>
</dbReference>
<comment type="similarity">
    <text evidence="5">Belongs to the bacterial secretin family.</text>
</comment>
<protein>
    <recommendedName>
        <fullName evidence="6">Secretin/TonB short N-terminal domain-containing protein</fullName>
    </recommendedName>
</protein>
<dbReference type="InterPro" id="IPR004846">
    <property type="entry name" value="T2SS/T3SS_dom"/>
</dbReference>
<evidence type="ECO:0000256" key="4">
    <source>
        <dbReference type="ARBA" id="ARBA00023237"/>
    </source>
</evidence>
<dbReference type="Gene3D" id="3.30.1370.120">
    <property type="match status" value="1"/>
</dbReference>
<dbReference type="InterPro" id="IPR038591">
    <property type="entry name" value="NolW-like_sf"/>
</dbReference>
<gene>
    <name evidence="7" type="ORF">IIQ43_07155</name>
</gene>
<dbReference type="PRINTS" id="PR01032">
    <property type="entry name" value="PHAGEIV"/>
</dbReference>
<keyword evidence="4" id="KW-0998">Cell outer membrane</keyword>
<dbReference type="RefSeq" id="WP_192834002.1">
    <property type="nucleotide sequence ID" value="NZ_JADAZL010000002.1"/>
</dbReference>
<dbReference type="PANTHER" id="PTHR30332">
    <property type="entry name" value="PROBABLE GENERAL SECRETION PATHWAY PROTEIN D"/>
    <property type="match status" value="1"/>
</dbReference>
<name>A0ABR9NHD6_9GAMM</name>
<keyword evidence="2" id="KW-0813">Transport</keyword>
<accession>A0ABR9NHD6</accession>
<evidence type="ECO:0000256" key="3">
    <source>
        <dbReference type="ARBA" id="ARBA00023136"/>
    </source>
</evidence>
<dbReference type="PRINTS" id="PR00811">
    <property type="entry name" value="BCTERIALGSPD"/>
</dbReference>
<proteinExistence type="inferred from homology"/>
<dbReference type="PANTHER" id="PTHR30332:SF17">
    <property type="entry name" value="TYPE IV PILIATION SYSTEM PROTEIN DR_0774-RELATED"/>
    <property type="match status" value="1"/>
</dbReference>
<comment type="subcellular location">
    <subcellularLocation>
        <location evidence="1">Membrane</location>
    </subcellularLocation>
</comment>
<dbReference type="SMART" id="SM00965">
    <property type="entry name" value="STN"/>
    <property type="match status" value="1"/>
</dbReference>
<dbReference type="InterPro" id="IPR001775">
    <property type="entry name" value="GspD/PilQ"/>
</dbReference>
<evidence type="ECO:0000256" key="5">
    <source>
        <dbReference type="RuleBase" id="RU004003"/>
    </source>
</evidence>
<evidence type="ECO:0000313" key="7">
    <source>
        <dbReference type="EMBL" id="MBE2164313.1"/>
    </source>
</evidence>